<accession>N6TLD9</accession>
<name>N6TLD9_DENPD</name>
<protein>
    <submittedName>
        <fullName evidence="1">Uncharacterized protein</fullName>
    </submittedName>
</protein>
<reference evidence="1" key="1">
    <citation type="journal article" date="2013" name="Genome Biol.">
        <title>Draft genome of the mountain pine beetle, Dendroctonus ponderosae Hopkins, a major forest pest.</title>
        <authorList>
            <person name="Keeling C.I."/>
            <person name="Yuen M.M."/>
            <person name="Liao N.Y."/>
            <person name="Docking T.R."/>
            <person name="Chan S.K."/>
            <person name="Taylor G.A."/>
            <person name="Palmquist D.L."/>
            <person name="Jackman S.D."/>
            <person name="Nguyen A."/>
            <person name="Li M."/>
            <person name="Henderson H."/>
            <person name="Janes J.K."/>
            <person name="Zhao Y."/>
            <person name="Pandoh P."/>
            <person name="Moore R."/>
            <person name="Sperling F.A."/>
            <person name="Huber D.P."/>
            <person name="Birol I."/>
            <person name="Jones S.J."/>
            <person name="Bohlmann J."/>
        </authorList>
    </citation>
    <scope>NUCLEOTIDE SEQUENCE</scope>
</reference>
<feature type="non-terminal residue" evidence="1">
    <location>
        <position position="1"/>
    </location>
</feature>
<feature type="non-terminal residue" evidence="1">
    <location>
        <position position="102"/>
    </location>
</feature>
<proteinExistence type="predicted"/>
<organism evidence="1">
    <name type="scientific">Dendroctonus ponderosae</name>
    <name type="common">Mountain pine beetle</name>
    <dbReference type="NCBI Taxonomy" id="77166"/>
    <lineage>
        <taxon>Eukaryota</taxon>
        <taxon>Metazoa</taxon>
        <taxon>Ecdysozoa</taxon>
        <taxon>Arthropoda</taxon>
        <taxon>Hexapoda</taxon>
        <taxon>Insecta</taxon>
        <taxon>Pterygota</taxon>
        <taxon>Neoptera</taxon>
        <taxon>Endopterygota</taxon>
        <taxon>Coleoptera</taxon>
        <taxon>Polyphaga</taxon>
        <taxon>Cucujiformia</taxon>
        <taxon>Curculionidae</taxon>
        <taxon>Scolytinae</taxon>
        <taxon>Dendroctonus</taxon>
    </lineage>
</organism>
<evidence type="ECO:0000313" key="1">
    <source>
        <dbReference type="EMBL" id="ENN81269.1"/>
    </source>
</evidence>
<dbReference type="EMBL" id="KB740145">
    <property type="protein sequence ID" value="ENN81269.1"/>
    <property type="molecule type" value="Genomic_DNA"/>
</dbReference>
<dbReference type="HOGENOM" id="CLU_2284415_0_0_1"/>
<gene>
    <name evidence="1" type="ORF">YQE_02324</name>
</gene>
<dbReference type="PANTHER" id="PTHR37162">
    <property type="entry name" value="HAT FAMILY DIMERISATION DOMAINCONTAINING PROTEIN-RELATED"/>
    <property type="match status" value="1"/>
</dbReference>
<dbReference type="PANTHER" id="PTHR37162:SF1">
    <property type="entry name" value="BED-TYPE DOMAIN-CONTAINING PROTEIN"/>
    <property type="match status" value="1"/>
</dbReference>
<sequence length="102" mass="11665">MIEFGADNAAVMMGNKAGVKAKLMEVNPLIFVIGCTCHSMYIYVYQLLLETFPKAWKFCRNVFNHFPNSSQSSEALTEFQQFVNIKPSVMLHPSQTRWLSLQ</sequence>
<dbReference type="AlphaFoldDB" id="N6TLD9"/>